<sequence length="1499" mass="165620">MAHLTRVASALKHQVGPQLGSLRLRLLSTSSSAWANLDKPRQAYLVLDDGSKFKGYSFGHETSVTGEMVFNTGLVGYPESMTDPSYRGQILTLTYPLVGNYGVPDTNIEDENGLRIHAESEKIQITGLLVQDYSKRPSHWASVKSLSDWLTEEGVPALYGIDTRMLTKKIRDTGTILGKIEFDDQPIDFVDHNARNLISEVSTTETQIFGKGNPYKVIAIDYGIKNNIIRSLVKRGAEVHLVPWDYDVTKDTYDGLFLSNGPGDPALANAAIENLRKVIEEDKPKPVFGICMGNQLTALAAGAKSYKLALGNRGHNQPVLNMINGQAFITSQNHGYAIDEATLPKEWKPIFVNANDHSNEGIMHESKPIFTAQFHPEHKGGPTDTEFMFDTFMELVRTGHSNIKTAISPVVPLPERPVVSKVLVLGSGGLSIGQAGEFDYAGSQAVKALKEENIQTVLMNPNIASVQTNEYGEKQADNVYFVPITPEYVIDVIKREKPDGILLSMGGQTALNCGVELFKQGIFKEHGVEVLGTSIESIMATEDRQTFNDKLKEIGEKIAPSFAVETVEEAFQAAEKIGYPVMVRAAYALGGLGSGVAKDKEKLQQIATQALALSNQLLIEKSLLGWKEVEYEVVRDAANNCITVCNMENFDPLGVHTGDSIVVAPSQTLSNQEYHMLRETALKVVRHLGIIGECNIQYALHPTSLEYCIIEVNARLSRSSALASKATGYPLAFIAAKLALGVPLPQIRNATTQSTTACFEPSLDYIVTKIPRWDLDRFHHTSSVIGSGMKSVGEVMAIGRTFEESFQKALRMTHPSIDGFSPKMPMGKPFPSNLEEEMIVPSSYRIHVIAKALHDGYTVDQIHDLTAIDKWFLHKLKRVTDIDHTLAKLDQNSVSPDMLLKAKKAGFSDLQIGSRLKVDEKEVRNLREKHAVKPWVKQIDTMAAEYPAKTNYLYCSYNGMEHDVTFNDHGTMVLGCGPYHIGSSVEFDWCAVSCIRSLREMGQKTVVVNHNPETVSTDFDECDRLYFEELSRERVLDIYSQEKSTGVIVSVGGQIPNNLALPLWNDGVNILGTSPVQINKAEERSLFSAILDDINVNQAPWRALSSLDEALDFAASVGYPCLLRPSFVLSGSAMNVAYGPDELRNFLAAATMVSQQHPVVITKFVEGAREIEMDAVAQSGKVVAHAITEHVENAGVHSGDATLILPPQTISAEVINKIKEATAKIAKRFEISGPFNTQFLAKDNDIMVIECNLRASRSFPFVSKTINCDFIDVATRVMLREPLDRTMLPTLDNPSIPEGYVGIKAPMFSWPRLRDADPLLRCEMASTGEVACFGPNVNAAFLKALLSTGFKIPKQNILIGIQKKFEPVFLPTAHKLHQMGYKLFATEKTAEYLTEHNIPAKVVAWPLADQHEKIDAPSAIRLIQSKEMDLVINLPNNNTRYIQDNYLIRRSAIDAGVPLMTNFEVVKLFAQALDHVGKLDATTLFHFKKPRHSVMKTLH</sequence>
<dbReference type="KEGG" id="aplc:110989285"/>
<dbReference type="SMART" id="SM00851">
    <property type="entry name" value="MGS"/>
    <property type="match status" value="1"/>
</dbReference>
<dbReference type="PANTHER" id="PTHR11405">
    <property type="entry name" value="CARBAMOYLTRANSFERASE FAMILY MEMBER"/>
    <property type="match status" value="1"/>
</dbReference>
<dbReference type="FunFam" id="3.40.50.20:FF:000012">
    <property type="entry name" value="Carbamoyl-phosphate synthase 1, mitochondrial"/>
    <property type="match status" value="1"/>
</dbReference>
<dbReference type="Pfam" id="PF02787">
    <property type="entry name" value="CPSase_L_D3"/>
    <property type="match status" value="1"/>
</dbReference>
<dbReference type="InterPro" id="IPR029062">
    <property type="entry name" value="Class_I_gatase-like"/>
</dbReference>
<dbReference type="InterPro" id="IPR002474">
    <property type="entry name" value="CarbamoylP_synth_ssu_N"/>
</dbReference>
<dbReference type="SMART" id="SM01096">
    <property type="entry name" value="CPSase_L_D3"/>
    <property type="match status" value="1"/>
</dbReference>
<accession>A0A8B8A0B6</accession>
<evidence type="ECO:0000256" key="11">
    <source>
        <dbReference type="ARBA" id="ARBA00022840"/>
    </source>
</evidence>
<dbReference type="PRINTS" id="PR00098">
    <property type="entry name" value="CPSASE"/>
</dbReference>
<dbReference type="InterPro" id="IPR058047">
    <property type="entry name" value="CPSase_preATP-grasp"/>
</dbReference>
<evidence type="ECO:0000256" key="7">
    <source>
        <dbReference type="ARBA" id="ARBA00022605"/>
    </source>
</evidence>
<dbReference type="Pfam" id="PF00988">
    <property type="entry name" value="CPSase_sm_chain"/>
    <property type="match status" value="1"/>
</dbReference>
<evidence type="ECO:0000313" key="23">
    <source>
        <dbReference type="RefSeq" id="XP_022109276.1"/>
    </source>
</evidence>
<dbReference type="InterPro" id="IPR006274">
    <property type="entry name" value="CarbamoylP_synth_ssu"/>
</dbReference>
<evidence type="ECO:0000256" key="4">
    <source>
        <dbReference type="ARBA" id="ARBA00022533"/>
    </source>
</evidence>
<dbReference type="NCBIfam" id="NF003671">
    <property type="entry name" value="PRK05294.1"/>
    <property type="match status" value="1"/>
</dbReference>
<evidence type="ECO:0000256" key="9">
    <source>
        <dbReference type="ARBA" id="ARBA00022737"/>
    </source>
</evidence>
<dbReference type="InterPro" id="IPR006275">
    <property type="entry name" value="CPSase_lsu"/>
</dbReference>
<feature type="domain" description="ATP-grasp" evidence="18">
    <location>
        <begin position="548"/>
        <end position="740"/>
    </location>
</feature>
<comment type="catalytic activity">
    <reaction evidence="15">
        <text>hydrogencarbonate + L-glutamine + 2 ATP + H2O = carbamoyl phosphate + L-glutamate + 2 ADP + phosphate + 2 H(+)</text>
        <dbReference type="Rhea" id="RHEA:18633"/>
        <dbReference type="ChEBI" id="CHEBI:15377"/>
        <dbReference type="ChEBI" id="CHEBI:15378"/>
        <dbReference type="ChEBI" id="CHEBI:17544"/>
        <dbReference type="ChEBI" id="CHEBI:29985"/>
        <dbReference type="ChEBI" id="CHEBI:30616"/>
        <dbReference type="ChEBI" id="CHEBI:43474"/>
        <dbReference type="ChEBI" id="CHEBI:58228"/>
        <dbReference type="ChEBI" id="CHEBI:58359"/>
        <dbReference type="ChEBI" id="CHEBI:456216"/>
        <dbReference type="EC" id="6.3.5.5"/>
    </reaction>
</comment>
<dbReference type="FunFam" id="3.40.50.20:FF:000002">
    <property type="entry name" value="Carbamoyl-phosphate synthase large chain"/>
    <property type="match status" value="1"/>
</dbReference>
<evidence type="ECO:0000256" key="6">
    <source>
        <dbReference type="ARBA" id="ARBA00022598"/>
    </source>
</evidence>
<organism evidence="20 23">
    <name type="scientific">Acanthaster planci</name>
    <name type="common">Crown-of-thorns starfish</name>
    <dbReference type="NCBI Taxonomy" id="133434"/>
    <lineage>
        <taxon>Eukaryota</taxon>
        <taxon>Metazoa</taxon>
        <taxon>Echinodermata</taxon>
        <taxon>Eleutherozoa</taxon>
        <taxon>Asterozoa</taxon>
        <taxon>Asteroidea</taxon>
        <taxon>Valvatacea</taxon>
        <taxon>Valvatida</taxon>
        <taxon>Acanthasteridae</taxon>
        <taxon>Acanthaster</taxon>
    </lineage>
</organism>
<dbReference type="Pfam" id="PF00117">
    <property type="entry name" value="GATase"/>
    <property type="match status" value="1"/>
</dbReference>
<keyword evidence="5" id="KW-0055">Arginine biosynthesis</keyword>
<dbReference type="InterPro" id="IPR013815">
    <property type="entry name" value="ATP_grasp_subdomain_1"/>
</dbReference>
<feature type="domain" description="ATP-grasp" evidence="18">
    <location>
        <begin position="1088"/>
        <end position="1279"/>
    </location>
</feature>
<evidence type="ECO:0000256" key="14">
    <source>
        <dbReference type="ARBA" id="ARBA00047359"/>
    </source>
</evidence>
<dbReference type="PANTHER" id="PTHR11405:SF53">
    <property type="entry name" value="CARBAMOYL-PHOSPHATE SYNTHASE [AMMONIA], MITOCHONDRIAL"/>
    <property type="match status" value="1"/>
</dbReference>
<dbReference type="CDD" id="cd01423">
    <property type="entry name" value="MGS_CPS_I_III"/>
    <property type="match status" value="1"/>
</dbReference>
<dbReference type="FunFam" id="3.30.1490.20:FF:000001">
    <property type="entry name" value="Carbamoyl-phosphate synthase large chain"/>
    <property type="match status" value="1"/>
</dbReference>
<evidence type="ECO:0000256" key="8">
    <source>
        <dbReference type="ARBA" id="ARBA00022723"/>
    </source>
</evidence>
<dbReference type="FunFam" id="3.30.470.20:FF:000026">
    <property type="entry name" value="Carbamoyl-phosphate synthase large chain"/>
    <property type="match status" value="1"/>
</dbReference>
<comment type="similarity">
    <text evidence="2">Belongs to the CarB family.</text>
</comment>
<evidence type="ECO:0000259" key="18">
    <source>
        <dbReference type="PROSITE" id="PS50975"/>
    </source>
</evidence>
<dbReference type="GeneID" id="110989285"/>
<dbReference type="GO" id="GO:0005524">
    <property type="term" value="F:ATP binding"/>
    <property type="evidence" value="ECO:0007669"/>
    <property type="project" value="UniProtKB-UniRule"/>
</dbReference>
<dbReference type="InterPro" id="IPR005480">
    <property type="entry name" value="CPSase_lsu_oligo"/>
</dbReference>
<dbReference type="FunFam" id="1.10.1030.10:FF:000001">
    <property type="entry name" value="Carbamoyl-phosphate synthase large chain"/>
    <property type="match status" value="1"/>
</dbReference>
<dbReference type="Gene3D" id="3.40.50.20">
    <property type="match status" value="2"/>
</dbReference>
<dbReference type="InterPro" id="IPR011761">
    <property type="entry name" value="ATP-grasp"/>
</dbReference>
<dbReference type="PROSITE" id="PS50975">
    <property type="entry name" value="ATP_GRASP"/>
    <property type="match status" value="2"/>
</dbReference>
<dbReference type="GO" id="GO:0046872">
    <property type="term" value="F:metal ion binding"/>
    <property type="evidence" value="ECO:0007669"/>
    <property type="project" value="UniProtKB-KW"/>
</dbReference>
<evidence type="ECO:0000256" key="3">
    <source>
        <dbReference type="ARBA" id="ARBA00012738"/>
    </source>
</evidence>
<keyword evidence="4" id="KW-0021">Allosteric enzyme</keyword>
<dbReference type="InterPro" id="IPR036914">
    <property type="entry name" value="MGS-like_dom_sf"/>
</dbReference>
<evidence type="ECO:0000259" key="19">
    <source>
        <dbReference type="PROSITE" id="PS51855"/>
    </source>
</evidence>
<evidence type="ECO:0000256" key="13">
    <source>
        <dbReference type="ARBA" id="ARBA00044063"/>
    </source>
</evidence>
<dbReference type="Pfam" id="PF25596">
    <property type="entry name" value="CPSase_L_D1"/>
    <property type="match status" value="2"/>
</dbReference>
<keyword evidence="11 17" id="KW-0067">ATP-binding</keyword>
<dbReference type="PROSITE" id="PS51855">
    <property type="entry name" value="MGS"/>
    <property type="match status" value="1"/>
</dbReference>
<protein>
    <recommendedName>
        <fullName evidence="16">Carbamoyl phosphate synthase arginine-specific large chain</fullName>
        <ecNumber evidence="13">6.3.4.16</ecNumber>
        <ecNumber evidence="3">6.3.5.5</ecNumber>
    </recommendedName>
</protein>
<dbReference type="PRINTS" id="PR00096">
    <property type="entry name" value="GATASE"/>
</dbReference>
<dbReference type="OrthoDB" id="434at2759"/>
<evidence type="ECO:0000256" key="1">
    <source>
        <dbReference type="ARBA" id="ARBA00005077"/>
    </source>
</evidence>
<dbReference type="Gene3D" id="3.40.50.880">
    <property type="match status" value="1"/>
</dbReference>
<dbReference type="SMART" id="SM01097">
    <property type="entry name" value="CPSase_sm_chain"/>
    <property type="match status" value="1"/>
</dbReference>
<keyword evidence="8" id="KW-0479">Metal-binding</keyword>
<dbReference type="RefSeq" id="XP_022109266.1">
    <property type="nucleotide sequence ID" value="XM_022253574.1"/>
</dbReference>
<evidence type="ECO:0000256" key="5">
    <source>
        <dbReference type="ARBA" id="ARBA00022571"/>
    </source>
</evidence>
<proteinExistence type="inferred from homology"/>
<dbReference type="GO" id="GO:0004087">
    <property type="term" value="F:carbamoyl-phosphate synthase (ammonia) activity"/>
    <property type="evidence" value="ECO:0007669"/>
    <property type="project" value="UniProtKB-EC"/>
</dbReference>
<dbReference type="NCBIfam" id="NF009455">
    <property type="entry name" value="PRK12815.1"/>
    <property type="match status" value="1"/>
</dbReference>
<dbReference type="FunFam" id="3.30.470.20:FF:000001">
    <property type="entry name" value="Carbamoyl-phosphate synthase large chain"/>
    <property type="match status" value="1"/>
</dbReference>
<dbReference type="InterPro" id="IPR005479">
    <property type="entry name" value="CPAse_ATP-bd"/>
</dbReference>
<evidence type="ECO:0000313" key="21">
    <source>
        <dbReference type="RefSeq" id="XP_022109258.1"/>
    </source>
</evidence>
<dbReference type="InterPro" id="IPR017926">
    <property type="entry name" value="GATASE"/>
</dbReference>
<dbReference type="NCBIfam" id="NF009475">
    <property type="entry name" value="PRK12838.1"/>
    <property type="match status" value="1"/>
</dbReference>
<evidence type="ECO:0000256" key="12">
    <source>
        <dbReference type="ARBA" id="ARBA00023211"/>
    </source>
</evidence>
<dbReference type="GO" id="GO:0005951">
    <property type="term" value="C:carbamoyl-phosphate synthase complex"/>
    <property type="evidence" value="ECO:0007669"/>
    <property type="project" value="TreeGrafter"/>
</dbReference>
<keyword evidence="9" id="KW-0677">Repeat</keyword>
<keyword evidence="10 17" id="KW-0547">Nucleotide-binding</keyword>
<dbReference type="SUPFAM" id="SSF52021">
    <property type="entry name" value="Carbamoyl phosphate synthetase, small subunit N-terminal domain"/>
    <property type="match status" value="1"/>
</dbReference>
<dbReference type="SUPFAM" id="SSF52440">
    <property type="entry name" value="PreATP-grasp domain"/>
    <property type="match status" value="2"/>
</dbReference>
<evidence type="ECO:0000256" key="16">
    <source>
        <dbReference type="ARBA" id="ARBA00074189"/>
    </source>
</evidence>
<keyword evidence="6" id="KW-0436">Ligase</keyword>
<reference evidence="21 22" key="1">
    <citation type="submission" date="2025-04" db="UniProtKB">
        <authorList>
            <consortium name="RefSeq"/>
        </authorList>
    </citation>
    <scope>IDENTIFICATION</scope>
</reference>
<dbReference type="Gene3D" id="3.30.1490.20">
    <property type="entry name" value="ATP-grasp fold, A domain"/>
    <property type="match status" value="1"/>
</dbReference>
<dbReference type="OMA" id="FPFNKFP"/>
<evidence type="ECO:0000256" key="17">
    <source>
        <dbReference type="PROSITE-ProRule" id="PRU00409"/>
    </source>
</evidence>
<dbReference type="InterPro" id="IPR036480">
    <property type="entry name" value="CarbP_synth_ssu_N_sf"/>
</dbReference>
<dbReference type="FunFam" id="3.50.30.20:FF:000002">
    <property type="entry name" value="Carbamoyl-phosphate synthase 1, mitochondrial"/>
    <property type="match status" value="1"/>
</dbReference>
<dbReference type="SUPFAM" id="SSF56059">
    <property type="entry name" value="Glutathione synthetase ATP-binding domain-like"/>
    <property type="match status" value="2"/>
</dbReference>
<evidence type="ECO:0000313" key="22">
    <source>
        <dbReference type="RefSeq" id="XP_022109266.1"/>
    </source>
</evidence>
<dbReference type="Pfam" id="PF02786">
    <property type="entry name" value="CPSase_L_D2"/>
    <property type="match status" value="2"/>
</dbReference>
<name>A0A8B8A0B6_ACAPL</name>
<dbReference type="PROSITE" id="PS51273">
    <property type="entry name" value="GATASE_TYPE_1"/>
    <property type="match status" value="1"/>
</dbReference>
<dbReference type="SUPFAM" id="SSF48108">
    <property type="entry name" value="Carbamoyl phosphate synthetase, large subunit connection domain"/>
    <property type="match status" value="1"/>
</dbReference>
<dbReference type="SUPFAM" id="SSF52335">
    <property type="entry name" value="Methylglyoxal synthase-like"/>
    <property type="match status" value="1"/>
</dbReference>
<dbReference type="HAMAP" id="MF_01209">
    <property type="entry name" value="CPSase_S_chain"/>
    <property type="match status" value="1"/>
</dbReference>
<dbReference type="InterPro" id="IPR036897">
    <property type="entry name" value="CarbamoylP_synth_lsu_oligo_sf"/>
</dbReference>
<keyword evidence="7" id="KW-0028">Amino-acid biosynthesis</keyword>
<evidence type="ECO:0000256" key="10">
    <source>
        <dbReference type="ARBA" id="ARBA00022741"/>
    </source>
</evidence>
<comment type="pathway">
    <text evidence="1">Amino-acid biosynthesis; L-arginine biosynthesis; carbamoyl phosphate from bicarbonate: step 1/1.</text>
</comment>
<evidence type="ECO:0000313" key="20">
    <source>
        <dbReference type="Proteomes" id="UP000694845"/>
    </source>
</evidence>
<dbReference type="EC" id="6.3.4.16" evidence="13"/>
<gene>
    <name evidence="21 22 23" type="primary">LOC110989285</name>
</gene>
<feature type="domain" description="MGS-like" evidence="19">
    <location>
        <begin position="1350"/>
        <end position="1499"/>
    </location>
</feature>
<dbReference type="PROSITE" id="PS00866">
    <property type="entry name" value="CPSASE_1"/>
    <property type="match status" value="2"/>
</dbReference>
<dbReference type="Gene3D" id="3.50.30.20">
    <property type="entry name" value="Carbamoyl-phosphate synthase small subunit, N-terminal domain"/>
    <property type="match status" value="1"/>
</dbReference>
<dbReference type="Pfam" id="PF02142">
    <property type="entry name" value="MGS"/>
    <property type="match status" value="1"/>
</dbReference>
<dbReference type="PRINTS" id="PR00099">
    <property type="entry name" value="CPSGATASE"/>
</dbReference>
<comment type="catalytic activity">
    <reaction evidence="14">
        <text>hydrogencarbonate + NH4(+) + 2 ATP = carbamoyl phosphate + 2 ADP + phosphate + 2 H(+)</text>
        <dbReference type="Rhea" id="RHEA:18029"/>
        <dbReference type="ChEBI" id="CHEBI:15378"/>
        <dbReference type="ChEBI" id="CHEBI:17544"/>
        <dbReference type="ChEBI" id="CHEBI:28938"/>
        <dbReference type="ChEBI" id="CHEBI:30616"/>
        <dbReference type="ChEBI" id="CHEBI:43474"/>
        <dbReference type="ChEBI" id="CHEBI:58228"/>
        <dbReference type="ChEBI" id="CHEBI:456216"/>
        <dbReference type="EC" id="6.3.4.16"/>
    </reaction>
</comment>
<dbReference type="GO" id="GO:0006526">
    <property type="term" value="P:L-arginine biosynthetic process"/>
    <property type="evidence" value="ECO:0007669"/>
    <property type="project" value="UniProtKB-KW"/>
</dbReference>
<dbReference type="SUPFAM" id="SSF52317">
    <property type="entry name" value="Class I glutamine amidotransferase-like"/>
    <property type="match status" value="1"/>
</dbReference>
<dbReference type="GO" id="GO:0006541">
    <property type="term" value="P:glutamine metabolic process"/>
    <property type="evidence" value="ECO:0007669"/>
    <property type="project" value="InterPro"/>
</dbReference>
<dbReference type="InterPro" id="IPR011607">
    <property type="entry name" value="MGS-like_dom"/>
</dbReference>
<dbReference type="GO" id="GO:0006207">
    <property type="term" value="P:'de novo' pyrimidine nucleobase biosynthetic process"/>
    <property type="evidence" value="ECO:0007669"/>
    <property type="project" value="InterPro"/>
</dbReference>
<dbReference type="PROSITE" id="PS00867">
    <property type="entry name" value="CPSASE_2"/>
    <property type="match status" value="2"/>
</dbReference>
<dbReference type="FunFam" id="3.40.50.880:FF:000006">
    <property type="entry name" value="Carbamoyl-phosphate synthase 1, mitochondrial"/>
    <property type="match status" value="1"/>
</dbReference>
<dbReference type="RefSeq" id="XP_022109276.1">
    <property type="nucleotide sequence ID" value="XM_022253584.1"/>
</dbReference>
<dbReference type="Gene3D" id="3.30.470.20">
    <property type="entry name" value="ATP-grasp fold, B domain"/>
    <property type="match status" value="2"/>
</dbReference>
<dbReference type="EC" id="6.3.5.5" evidence="3"/>
<dbReference type="InterPro" id="IPR016185">
    <property type="entry name" value="PreATP-grasp_dom_sf"/>
</dbReference>
<dbReference type="NCBIfam" id="TIGR01369">
    <property type="entry name" value="CPSaseII_lrg"/>
    <property type="match status" value="1"/>
</dbReference>
<dbReference type="Gene3D" id="1.10.1030.10">
    <property type="entry name" value="Carbamoyl-phosphate synthetase, large subunit oligomerisation domain"/>
    <property type="match status" value="1"/>
</dbReference>
<evidence type="ECO:0000256" key="15">
    <source>
        <dbReference type="ARBA" id="ARBA00048816"/>
    </source>
</evidence>
<dbReference type="Proteomes" id="UP000694845">
    <property type="component" value="Unplaced"/>
</dbReference>
<dbReference type="CDD" id="cd01744">
    <property type="entry name" value="GATase1_CPSase"/>
    <property type="match status" value="1"/>
</dbReference>
<dbReference type="InterPro" id="IPR035686">
    <property type="entry name" value="CPSase_GATase1"/>
</dbReference>
<dbReference type="Gene3D" id="3.40.50.1380">
    <property type="entry name" value="Methylglyoxal synthase-like domain"/>
    <property type="match status" value="1"/>
</dbReference>
<keyword evidence="20" id="KW-1185">Reference proteome</keyword>
<keyword evidence="12" id="KW-0464">Manganese</keyword>
<evidence type="ECO:0000256" key="2">
    <source>
        <dbReference type="ARBA" id="ARBA00009799"/>
    </source>
</evidence>
<dbReference type="RefSeq" id="XP_022109258.1">
    <property type="nucleotide sequence ID" value="XM_022253566.1"/>
</dbReference>
<dbReference type="CTD" id="1373"/>
<dbReference type="NCBIfam" id="TIGR01368">
    <property type="entry name" value="CPSaseIIsmall"/>
    <property type="match status" value="1"/>
</dbReference>
<dbReference type="GO" id="GO:0004088">
    <property type="term" value="F:carbamoyl-phosphate synthase (glutamine-hydrolyzing) activity"/>
    <property type="evidence" value="ECO:0007669"/>
    <property type="project" value="UniProtKB-EC"/>
</dbReference>
<dbReference type="InterPro" id="IPR005483">
    <property type="entry name" value="CPSase_dom"/>
</dbReference>